<comment type="subcellular location">
    <subcellularLocation>
        <location evidence="1">Cell membrane</location>
        <topology evidence="1">Multi-pass membrane protein</topology>
    </subcellularLocation>
</comment>
<keyword evidence="3" id="KW-0328">Glycosyltransferase</keyword>
<evidence type="ECO:0000256" key="6">
    <source>
        <dbReference type="ARBA" id="ARBA00022989"/>
    </source>
</evidence>
<keyword evidence="4" id="KW-0808">Transferase</keyword>
<name>G7URS4_PSEUP</name>
<proteinExistence type="predicted"/>
<dbReference type="STRING" id="1045855.DSC_06505"/>
<keyword evidence="11" id="KW-1185">Reference proteome</keyword>
<dbReference type="HOGENOM" id="CLU_540654_0_0_6"/>
<feature type="domain" description="Glycosyltransferase RgtA/B/C/D-like" evidence="9">
    <location>
        <begin position="73"/>
        <end position="230"/>
    </location>
</feature>
<evidence type="ECO:0000256" key="2">
    <source>
        <dbReference type="ARBA" id="ARBA00022475"/>
    </source>
</evidence>
<keyword evidence="5 8" id="KW-0812">Transmembrane</keyword>
<evidence type="ECO:0000259" key="9">
    <source>
        <dbReference type="Pfam" id="PF13231"/>
    </source>
</evidence>
<keyword evidence="2" id="KW-1003">Cell membrane</keyword>
<dbReference type="eggNOG" id="COG1807">
    <property type="taxonomic scope" value="Bacteria"/>
</dbReference>
<accession>G7URS4</accession>
<feature type="transmembrane region" description="Helical" evidence="8">
    <location>
        <begin position="271"/>
        <end position="291"/>
    </location>
</feature>
<keyword evidence="6 8" id="KW-1133">Transmembrane helix</keyword>
<dbReference type="PANTHER" id="PTHR33908:SF3">
    <property type="entry name" value="UNDECAPRENYL PHOSPHATE-ALPHA-4-AMINO-4-DEOXY-L-ARABINOSE ARABINOSYL TRANSFERASE"/>
    <property type="match status" value="1"/>
</dbReference>
<evidence type="ECO:0000256" key="4">
    <source>
        <dbReference type="ARBA" id="ARBA00022679"/>
    </source>
</evidence>
<dbReference type="GO" id="GO:0005886">
    <property type="term" value="C:plasma membrane"/>
    <property type="evidence" value="ECO:0007669"/>
    <property type="project" value="UniProtKB-SubCell"/>
</dbReference>
<feature type="transmembrane region" description="Helical" evidence="8">
    <location>
        <begin position="12"/>
        <end position="33"/>
    </location>
</feature>
<dbReference type="PANTHER" id="PTHR33908">
    <property type="entry name" value="MANNOSYLTRANSFERASE YKCB-RELATED"/>
    <property type="match status" value="1"/>
</dbReference>
<evidence type="ECO:0000256" key="7">
    <source>
        <dbReference type="ARBA" id="ARBA00023136"/>
    </source>
</evidence>
<evidence type="ECO:0000313" key="11">
    <source>
        <dbReference type="Proteomes" id="UP000005870"/>
    </source>
</evidence>
<dbReference type="InterPro" id="IPR038731">
    <property type="entry name" value="RgtA/B/C-like"/>
</dbReference>
<dbReference type="GO" id="GO:0016763">
    <property type="term" value="F:pentosyltransferase activity"/>
    <property type="evidence" value="ECO:0007669"/>
    <property type="project" value="TreeGrafter"/>
</dbReference>
<evidence type="ECO:0000256" key="1">
    <source>
        <dbReference type="ARBA" id="ARBA00004651"/>
    </source>
</evidence>
<evidence type="ECO:0000313" key="10">
    <source>
        <dbReference type="EMBL" id="AER55952.1"/>
    </source>
</evidence>
<dbReference type="Pfam" id="PF13231">
    <property type="entry name" value="PMT_2"/>
    <property type="match status" value="1"/>
</dbReference>
<dbReference type="AlphaFoldDB" id="G7URS4"/>
<dbReference type="Proteomes" id="UP000005870">
    <property type="component" value="Chromosome"/>
</dbReference>
<dbReference type="GO" id="GO:0009103">
    <property type="term" value="P:lipopolysaccharide biosynthetic process"/>
    <property type="evidence" value="ECO:0007669"/>
    <property type="project" value="TreeGrafter"/>
</dbReference>
<dbReference type="RefSeq" id="WP_014160129.1">
    <property type="nucleotide sequence ID" value="NC_016147.2"/>
</dbReference>
<dbReference type="EMBL" id="CP003093">
    <property type="protein sequence ID" value="AER55952.1"/>
    <property type="molecule type" value="Genomic_DNA"/>
</dbReference>
<keyword evidence="7 8" id="KW-0472">Membrane</keyword>
<sequence>MAVTWQLPPRVVGVATNLLLTCALGALLAFSFLGSRGIWDPDEGRYSNVALTMLDTGDWLTPRRNSTIGHWTKPPGTYWMVAGSVALFGETPWAARLPIALSYLACMLLAGLCADRLFPGSGPVAAIAYATMSTPSVAGQLITTDFPLAASQALAMYAWLGRRAGDALYRHRWLLLMWAAFGIGFMIKGPPALLPLLAVGLAGMLCPAPGLRWRWHLSGIVVFLAIALPWYLMVAARNPGLLGYFLGAEVIDRVATDRFGRSGQWYGWLQVYVPVLTLGTLPWTGDLWRWLRQLPGHLRSWRARRQGSVDQQLLLALWILVPLLVFCLARSRMPLYLLPLFVPLAVAVAGQRLQAGRRFNWKWLGAWIVLLLAARAGGALWPTHKDASTWAEAIRARVHGPIHEVVFVEDMARYGLHLHLGTEIRKVSVMPVPAARFNPTYDGALQAELKQAERDPGLVFVVKQARYPEVERVIHAYGYAVHPWGSPFQGRVLFGVEPAADAAR</sequence>
<evidence type="ECO:0000256" key="8">
    <source>
        <dbReference type="SAM" id="Phobius"/>
    </source>
</evidence>
<dbReference type="OrthoDB" id="9775035at2"/>
<evidence type="ECO:0000256" key="5">
    <source>
        <dbReference type="ARBA" id="ARBA00022692"/>
    </source>
</evidence>
<feature type="transmembrane region" description="Helical" evidence="8">
    <location>
        <begin position="312"/>
        <end position="329"/>
    </location>
</feature>
<evidence type="ECO:0000256" key="3">
    <source>
        <dbReference type="ARBA" id="ARBA00022676"/>
    </source>
</evidence>
<gene>
    <name evidence="10" type="ordered locus">DSC_06505</name>
</gene>
<feature type="transmembrane region" description="Helical" evidence="8">
    <location>
        <begin position="335"/>
        <end position="351"/>
    </location>
</feature>
<dbReference type="InterPro" id="IPR050297">
    <property type="entry name" value="LipidA_mod_glycosyltrf_83"/>
</dbReference>
<dbReference type="KEGG" id="psd:DSC_06505"/>
<feature type="transmembrane region" description="Helical" evidence="8">
    <location>
        <begin position="363"/>
        <end position="381"/>
    </location>
</feature>
<reference evidence="10 11" key="1">
    <citation type="journal article" date="2012" name="J. Bacteriol.">
        <title>Complete Genome Sequence of the BTEX-Degrading Bacterium Pseudoxanthomonas spadix BD-a59.</title>
        <authorList>
            <person name="Lee S.H."/>
            <person name="Jin H.M."/>
            <person name="Lee H.J."/>
            <person name="Kim J.M."/>
            <person name="Jeon C.O."/>
        </authorList>
    </citation>
    <scope>NUCLEOTIDE SEQUENCE [LARGE SCALE GENOMIC DNA]</scope>
    <source>
        <strain evidence="10 11">BD-a59</strain>
    </source>
</reference>
<organism evidence="10 11">
    <name type="scientific">Pseudoxanthomonas spadix (strain BD-a59)</name>
    <dbReference type="NCBI Taxonomy" id="1045855"/>
    <lineage>
        <taxon>Bacteria</taxon>
        <taxon>Pseudomonadati</taxon>
        <taxon>Pseudomonadota</taxon>
        <taxon>Gammaproteobacteria</taxon>
        <taxon>Lysobacterales</taxon>
        <taxon>Lysobacteraceae</taxon>
        <taxon>Pseudoxanthomonas</taxon>
    </lineage>
</organism>
<feature type="transmembrane region" description="Helical" evidence="8">
    <location>
        <begin position="97"/>
        <end position="118"/>
    </location>
</feature>
<feature type="transmembrane region" description="Helical" evidence="8">
    <location>
        <begin position="217"/>
        <end position="236"/>
    </location>
</feature>
<dbReference type="GO" id="GO:0010041">
    <property type="term" value="P:response to iron(III) ion"/>
    <property type="evidence" value="ECO:0007669"/>
    <property type="project" value="TreeGrafter"/>
</dbReference>
<protein>
    <submittedName>
        <fullName evidence="10">Glycosyltransferase</fullName>
    </submittedName>
</protein>